<keyword evidence="1" id="KW-0732">Signal</keyword>
<dbReference type="EMBL" id="FNEI01000006">
    <property type="protein sequence ID" value="SDJ05613.1"/>
    <property type="molecule type" value="Genomic_DNA"/>
</dbReference>
<evidence type="ECO:0008006" key="4">
    <source>
        <dbReference type="Google" id="ProtNLM"/>
    </source>
</evidence>
<evidence type="ECO:0000313" key="2">
    <source>
        <dbReference type="EMBL" id="SDJ05613.1"/>
    </source>
</evidence>
<keyword evidence="3" id="KW-1185">Reference proteome</keyword>
<accession>A0A1G8QLW4</accession>
<evidence type="ECO:0000256" key="1">
    <source>
        <dbReference type="SAM" id="SignalP"/>
    </source>
</evidence>
<sequence>MRRRPPSGRPAPRGRPPRKLTGVLAAAGLAAALLGPAATGATEAVWQDSEFTSAALSASTLPTPVVDSCTLTTGGVQSTMVVNWHFPAGSSLQAPANLDVAVTGGGMLDPVLGALVPSSVGTTGSGPAYTTTVTVASLSLGSVAYEVSLRSKLGTNWVSAPAVARGTKPALGSATCAPA</sequence>
<name>A0A1G8QLW4_9MICC</name>
<protein>
    <recommendedName>
        <fullName evidence="4">Ig-like domain-containing protein</fullName>
    </recommendedName>
</protein>
<feature type="chain" id="PRO_5010263355" description="Ig-like domain-containing protein" evidence="1">
    <location>
        <begin position="41"/>
        <end position="179"/>
    </location>
</feature>
<proteinExistence type="predicted"/>
<evidence type="ECO:0000313" key="3">
    <source>
        <dbReference type="Proteomes" id="UP000182130"/>
    </source>
</evidence>
<dbReference type="STRING" id="1045773.SAMN05216555_106222"/>
<feature type="signal peptide" evidence="1">
    <location>
        <begin position="1"/>
        <end position="40"/>
    </location>
</feature>
<reference evidence="3" key="1">
    <citation type="submission" date="2016-10" db="EMBL/GenBank/DDBJ databases">
        <authorList>
            <person name="Varghese N."/>
            <person name="Submissions S."/>
        </authorList>
    </citation>
    <scope>NUCLEOTIDE SEQUENCE [LARGE SCALE GENOMIC DNA]</scope>
    <source>
        <strain evidence="3">CGMCC 1.10783</strain>
    </source>
</reference>
<organism evidence="2 3">
    <name type="scientific">Arthrobacter cupressi</name>
    <dbReference type="NCBI Taxonomy" id="1045773"/>
    <lineage>
        <taxon>Bacteria</taxon>
        <taxon>Bacillati</taxon>
        <taxon>Actinomycetota</taxon>
        <taxon>Actinomycetes</taxon>
        <taxon>Micrococcales</taxon>
        <taxon>Micrococcaceae</taxon>
        <taxon>Arthrobacter</taxon>
    </lineage>
</organism>
<dbReference type="Proteomes" id="UP000182130">
    <property type="component" value="Unassembled WGS sequence"/>
</dbReference>
<gene>
    <name evidence="2" type="ORF">SAMN05216555_106222</name>
</gene>
<dbReference type="AlphaFoldDB" id="A0A1G8QLW4"/>